<proteinExistence type="predicted"/>
<sequence length="267" mass="30154">MSDITSHPPHDDLTDRLALPHYPRSSAYDVRWTIENQMGPHALWLLEWLAPALGLDTLRPGARVLDLGCGRAMTSVFLAREYDVQVTAADLWIKPDENARRIAEAGVADRVLPVLAEAHDLPFGEESFDAIVSIDAYHYFGTDDLYLPTLTRLLRPGGRIGVVVPATREELEGTEPPEHLKPFWEPAFWSFHSPGWWHRHWSRSGAVAVEAADWQPDGWRDWLLWSKVCAEESSSDFMADMARTSAEMVRADRGQTLGFTRVVGRRV</sequence>
<dbReference type="Proteomes" id="UP001216440">
    <property type="component" value="Chromosome"/>
</dbReference>
<keyword evidence="3" id="KW-1185">Reference proteome</keyword>
<organism evidence="2 3">
    <name type="scientific">Streptomyces cathayae</name>
    <dbReference type="NCBI Taxonomy" id="3031124"/>
    <lineage>
        <taxon>Bacteria</taxon>
        <taxon>Bacillati</taxon>
        <taxon>Actinomycetota</taxon>
        <taxon>Actinomycetes</taxon>
        <taxon>Kitasatosporales</taxon>
        <taxon>Streptomycetaceae</taxon>
        <taxon>Streptomyces</taxon>
    </lineage>
</organism>
<evidence type="ECO:0000259" key="1">
    <source>
        <dbReference type="Pfam" id="PF13649"/>
    </source>
</evidence>
<feature type="domain" description="Methyltransferase" evidence="1">
    <location>
        <begin position="64"/>
        <end position="158"/>
    </location>
</feature>
<accession>A0ABY8JXL7</accession>
<evidence type="ECO:0000313" key="3">
    <source>
        <dbReference type="Proteomes" id="UP001216440"/>
    </source>
</evidence>
<name>A0ABY8JXL7_9ACTN</name>
<gene>
    <name evidence="2" type="ORF">PYS65_10895</name>
</gene>
<dbReference type="Pfam" id="PF13649">
    <property type="entry name" value="Methyltransf_25"/>
    <property type="match status" value="1"/>
</dbReference>
<keyword evidence="2" id="KW-0808">Transferase</keyword>
<evidence type="ECO:0000313" key="2">
    <source>
        <dbReference type="EMBL" id="WGD40610.1"/>
    </source>
</evidence>
<dbReference type="GO" id="GO:0008168">
    <property type="term" value="F:methyltransferase activity"/>
    <property type="evidence" value="ECO:0007669"/>
    <property type="project" value="UniProtKB-KW"/>
</dbReference>
<dbReference type="PANTHER" id="PTHR44068">
    <property type="entry name" value="ZGC:194242"/>
    <property type="match status" value="1"/>
</dbReference>
<dbReference type="EMBL" id="CP121682">
    <property type="protein sequence ID" value="WGD40610.1"/>
    <property type="molecule type" value="Genomic_DNA"/>
</dbReference>
<dbReference type="InterPro" id="IPR041698">
    <property type="entry name" value="Methyltransf_25"/>
</dbReference>
<dbReference type="Gene3D" id="3.40.50.150">
    <property type="entry name" value="Vaccinia Virus protein VP39"/>
    <property type="match status" value="1"/>
</dbReference>
<dbReference type="CDD" id="cd02440">
    <property type="entry name" value="AdoMet_MTases"/>
    <property type="match status" value="1"/>
</dbReference>
<reference evidence="2 3" key="1">
    <citation type="submission" date="2023-03" db="EMBL/GenBank/DDBJ databases">
        <authorList>
            <person name="Mo P."/>
        </authorList>
    </citation>
    <scope>NUCLEOTIDE SEQUENCE [LARGE SCALE GENOMIC DNA]</scope>
    <source>
        <strain evidence="2 3">HUAS 5</strain>
    </source>
</reference>
<protein>
    <submittedName>
        <fullName evidence="2">Methyltransferase domain-containing protein</fullName>
    </submittedName>
</protein>
<dbReference type="InterPro" id="IPR050447">
    <property type="entry name" value="Erg6_SMT_methyltransf"/>
</dbReference>
<dbReference type="InterPro" id="IPR029063">
    <property type="entry name" value="SAM-dependent_MTases_sf"/>
</dbReference>
<dbReference type="RefSeq" id="WP_279333738.1">
    <property type="nucleotide sequence ID" value="NZ_CP121682.1"/>
</dbReference>
<keyword evidence="2" id="KW-0489">Methyltransferase</keyword>
<dbReference type="GO" id="GO:0032259">
    <property type="term" value="P:methylation"/>
    <property type="evidence" value="ECO:0007669"/>
    <property type="project" value="UniProtKB-KW"/>
</dbReference>
<dbReference type="SUPFAM" id="SSF53335">
    <property type="entry name" value="S-adenosyl-L-methionine-dependent methyltransferases"/>
    <property type="match status" value="1"/>
</dbReference>
<dbReference type="PANTHER" id="PTHR44068:SF11">
    <property type="entry name" value="GERANYL DIPHOSPHATE 2-C-METHYLTRANSFERASE"/>
    <property type="match status" value="1"/>
</dbReference>